<proteinExistence type="predicted"/>
<evidence type="ECO:0000313" key="1">
    <source>
        <dbReference type="EMBL" id="KAJ1187601.1"/>
    </source>
</evidence>
<accession>A0AAV7UGY5</accession>
<gene>
    <name evidence="1" type="ORF">NDU88_004376</name>
</gene>
<evidence type="ECO:0000313" key="2">
    <source>
        <dbReference type="Proteomes" id="UP001066276"/>
    </source>
</evidence>
<keyword evidence="2" id="KW-1185">Reference proteome</keyword>
<dbReference type="EMBL" id="JANPWB010000005">
    <property type="protein sequence ID" value="KAJ1187601.1"/>
    <property type="molecule type" value="Genomic_DNA"/>
</dbReference>
<protein>
    <submittedName>
        <fullName evidence="1">Uncharacterized protein</fullName>
    </submittedName>
</protein>
<comment type="caution">
    <text evidence="1">The sequence shown here is derived from an EMBL/GenBank/DDBJ whole genome shotgun (WGS) entry which is preliminary data.</text>
</comment>
<dbReference type="Proteomes" id="UP001066276">
    <property type="component" value="Chromosome 3_1"/>
</dbReference>
<dbReference type="AlphaFoldDB" id="A0AAV7UGY5"/>
<reference evidence="1" key="1">
    <citation type="journal article" date="2022" name="bioRxiv">
        <title>Sequencing and chromosome-scale assembly of the giantPleurodeles waltlgenome.</title>
        <authorList>
            <person name="Brown T."/>
            <person name="Elewa A."/>
            <person name="Iarovenko S."/>
            <person name="Subramanian E."/>
            <person name="Araus A.J."/>
            <person name="Petzold A."/>
            <person name="Susuki M."/>
            <person name="Suzuki K.-i.T."/>
            <person name="Hayashi T."/>
            <person name="Toyoda A."/>
            <person name="Oliveira C."/>
            <person name="Osipova E."/>
            <person name="Leigh N.D."/>
            <person name="Simon A."/>
            <person name="Yun M.H."/>
        </authorList>
    </citation>
    <scope>NUCLEOTIDE SEQUENCE</scope>
    <source>
        <strain evidence="1">20211129_DDA</strain>
        <tissue evidence="1">Liver</tissue>
    </source>
</reference>
<sequence>MNAAAVCIREGIRNVGSLLRIGSQHGVRQWDRTERPCRTPWDQTGRPQWRGRWSDRGGWLWGAVQPGRTQVSLDRADQATFAAMAHRAPWWGPTGPWPGPVQRL</sequence>
<name>A0AAV7UGY5_PLEWA</name>
<organism evidence="1 2">
    <name type="scientific">Pleurodeles waltl</name>
    <name type="common">Iberian ribbed newt</name>
    <dbReference type="NCBI Taxonomy" id="8319"/>
    <lineage>
        <taxon>Eukaryota</taxon>
        <taxon>Metazoa</taxon>
        <taxon>Chordata</taxon>
        <taxon>Craniata</taxon>
        <taxon>Vertebrata</taxon>
        <taxon>Euteleostomi</taxon>
        <taxon>Amphibia</taxon>
        <taxon>Batrachia</taxon>
        <taxon>Caudata</taxon>
        <taxon>Salamandroidea</taxon>
        <taxon>Salamandridae</taxon>
        <taxon>Pleurodelinae</taxon>
        <taxon>Pleurodeles</taxon>
    </lineage>
</organism>